<keyword evidence="6 8" id="KW-1133">Transmembrane helix</keyword>
<evidence type="ECO:0000256" key="2">
    <source>
        <dbReference type="ARBA" id="ARBA00006939"/>
    </source>
</evidence>
<feature type="transmembrane region" description="Helical" evidence="8">
    <location>
        <begin position="198"/>
        <end position="216"/>
    </location>
</feature>
<comment type="caution">
    <text evidence="9">The sequence shown here is derived from an EMBL/GenBank/DDBJ whole genome shotgun (WGS) entry which is preliminary data.</text>
</comment>
<dbReference type="Pfam" id="PF02535">
    <property type="entry name" value="Zip"/>
    <property type="match status" value="1"/>
</dbReference>
<evidence type="ECO:0000256" key="3">
    <source>
        <dbReference type="ARBA" id="ARBA00022475"/>
    </source>
</evidence>
<keyword evidence="3" id="KW-1003">Cell membrane</keyword>
<keyword evidence="5" id="KW-0862">Zinc</keyword>
<keyword evidence="4 8" id="KW-0812">Transmembrane</keyword>
<evidence type="ECO:0000256" key="5">
    <source>
        <dbReference type="ARBA" id="ARBA00022833"/>
    </source>
</evidence>
<name>A0A1E5G1I1_9FIRM</name>
<feature type="transmembrane region" description="Helical" evidence="8">
    <location>
        <begin position="6"/>
        <end position="30"/>
    </location>
</feature>
<evidence type="ECO:0008006" key="11">
    <source>
        <dbReference type="Google" id="ProtNLM"/>
    </source>
</evidence>
<accession>A0A1E5G1I1</accession>
<dbReference type="STRING" id="766136.BHF68_06775"/>
<feature type="transmembrane region" description="Helical" evidence="8">
    <location>
        <begin position="228"/>
        <end position="245"/>
    </location>
</feature>
<dbReference type="AlphaFoldDB" id="A0A1E5G1I1"/>
<evidence type="ECO:0000256" key="6">
    <source>
        <dbReference type="ARBA" id="ARBA00022989"/>
    </source>
</evidence>
<dbReference type="PANTHER" id="PTHR11040:SF211">
    <property type="entry name" value="ZINC TRANSPORTER ZIP11"/>
    <property type="match status" value="1"/>
</dbReference>
<proteinExistence type="inferred from homology"/>
<evidence type="ECO:0000256" key="1">
    <source>
        <dbReference type="ARBA" id="ARBA00004651"/>
    </source>
</evidence>
<keyword evidence="7 8" id="KW-0472">Membrane</keyword>
<gene>
    <name evidence="9" type="ORF">BHF68_06775</name>
</gene>
<reference evidence="9 10" key="1">
    <citation type="submission" date="2016-09" db="EMBL/GenBank/DDBJ databases">
        <title>Draft genome sequence for the type strain of Desulfuribacillus alkaliarsenatis AHT28, an obligately anaerobic, sulfidogenic bacterium isolated from Russian soda lake sediments.</title>
        <authorList>
            <person name="Abin C.A."/>
            <person name="Hollibaugh J.T."/>
        </authorList>
    </citation>
    <scope>NUCLEOTIDE SEQUENCE [LARGE SCALE GENOMIC DNA]</scope>
    <source>
        <strain evidence="9 10">AHT28</strain>
    </source>
</reference>
<dbReference type="InterPro" id="IPR003689">
    <property type="entry name" value="ZIP"/>
</dbReference>
<dbReference type="PANTHER" id="PTHR11040">
    <property type="entry name" value="ZINC/IRON TRANSPORTER"/>
    <property type="match status" value="1"/>
</dbReference>
<comment type="subcellular location">
    <subcellularLocation>
        <location evidence="1">Cell membrane</location>
        <topology evidence="1">Multi-pass membrane protein</topology>
    </subcellularLocation>
</comment>
<evidence type="ECO:0000256" key="4">
    <source>
        <dbReference type="ARBA" id="ARBA00022692"/>
    </source>
</evidence>
<comment type="similarity">
    <text evidence="2">Belongs to the ZIP transporter (TC 2.A.5) family.</text>
</comment>
<feature type="transmembrane region" description="Helical" evidence="8">
    <location>
        <begin position="139"/>
        <end position="161"/>
    </location>
</feature>
<dbReference type="RefSeq" id="WP_069643350.1">
    <property type="nucleotide sequence ID" value="NZ_MIJE01000030.1"/>
</dbReference>
<evidence type="ECO:0000313" key="9">
    <source>
        <dbReference type="EMBL" id="OEF96767.1"/>
    </source>
</evidence>
<evidence type="ECO:0000256" key="7">
    <source>
        <dbReference type="ARBA" id="ARBA00023136"/>
    </source>
</evidence>
<dbReference type="Proteomes" id="UP000094296">
    <property type="component" value="Unassembled WGS sequence"/>
</dbReference>
<dbReference type="GO" id="GO:0005886">
    <property type="term" value="C:plasma membrane"/>
    <property type="evidence" value="ECO:0007669"/>
    <property type="project" value="UniProtKB-SubCell"/>
</dbReference>
<evidence type="ECO:0000313" key="10">
    <source>
        <dbReference type="Proteomes" id="UP000094296"/>
    </source>
</evidence>
<organism evidence="9 10">
    <name type="scientific">Desulfuribacillus alkaliarsenatis</name>
    <dbReference type="NCBI Taxonomy" id="766136"/>
    <lineage>
        <taxon>Bacteria</taxon>
        <taxon>Bacillati</taxon>
        <taxon>Bacillota</taxon>
        <taxon>Desulfuribacillia</taxon>
        <taxon>Desulfuribacillales</taxon>
        <taxon>Desulfuribacillaceae</taxon>
        <taxon>Desulfuribacillus</taxon>
    </lineage>
</organism>
<protein>
    <recommendedName>
        <fullName evidence="11">Dihydroorotate dehydrogenase</fullName>
    </recommendedName>
</protein>
<feature type="transmembrane region" description="Helical" evidence="8">
    <location>
        <begin position="69"/>
        <end position="89"/>
    </location>
</feature>
<feature type="transmembrane region" description="Helical" evidence="8">
    <location>
        <begin position="168"/>
        <end position="192"/>
    </location>
</feature>
<keyword evidence="10" id="KW-1185">Reference proteome</keyword>
<feature type="transmembrane region" description="Helical" evidence="8">
    <location>
        <begin position="37"/>
        <end position="57"/>
    </location>
</feature>
<sequence length="247" mass="26005">MGELLQGILFFSMLAGMATIIGVFIVFYFGTPNRQSIALYLGLAAGVMITVSIDLIIHSAKIGHYKTLLMGLVLGALLMALLSGIIAIIHKNFTHRRGSAFNVKFAKIGWTMVLGIAAHNLPEGLAIAAGEAADHKLGIAIVIAIALHNVPEGIGVTAPLLKSGTRKAIIVIALIFVALCVPMGTLLGLYIIEITPAFISLALSFAAGAMMYIVVFELTPAAFKQQPIYAQLGIVVGIIALYAAHSI</sequence>
<dbReference type="EMBL" id="MIJE01000030">
    <property type="protein sequence ID" value="OEF96767.1"/>
    <property type="molecule type" value="Genomic_DNA"/>
</dbReference>
<evidence type="ECO:0000256" key="8">
    <source>
        <dbReference type="SAM" id="Phobius"/>
    </source>
</evidence>
<dbReference type="GO" id="GO:0005385">
    <property type="term" value="F:zinc ion transmembrane transporter activity"/>
    <property type="evidence" value="ECO:0007669"/>
    <property type="project" value="TreeGrafter"/>
</dbReference>
<dbReference type="OrthoDB" id="9787346at2"/>